<dbReference type="InterPro" id="IPR019533">
    <property type="entry name" value="Peptidase_S26"/>
</dbReference>
<dbReference type="PROSITE" id="PS00761">
    <property type="entry name" value="SPASE_I_3"/>
    <property type="match status" value="1"/>
</dbReference>
<dbReference type="Gene3D" id="2.10.109.10">
    <property type="entry name" value="Umud Fragment, subunit A"/>
    <property type="match status" value="1"/>
</dbReference>
<dbReference type="InterPro" id="IPR000223">
    <property type="entry name" value="Pept_S26A_signal_pept_1"/>
</dbReference>
<reference evidence="10 11" key="1">
    <citation type="submission" date="2020-08" db="EMBL/GenBank/DDBJ databases">
        <title>Bridging the membrane lipid divide: bacteria of the FCB group superphylum have the potential to synthesize archaeal ether lipids.</title>
        <authorList>
            <person name="Villanueva L."/>
            <person name="Von Meijenfeldt F.A.B."/>
            <person name="Westbye A.B."/>
            <person name="Yadav S."/>
            <person name="Hopmans E.C."/>
            <person name="Dutilh B.E."/>
            <person name="Sinninghe Damste J.S."/>
        </authorList>
    </citation>
    <scope>NUCLEOTIDE SEQUENCE [LARGE SCALE GENOMIC DNA]</scope>
    <source>
        <strain evidence="10">NIOZ-UU81</strain>
    </source>
</reference>
<keyword evidence="6 8" id="KW-0378">Hydrolase</keyword>
<evidence type="ECO:0000256" key="1">
    <source>
        <dbReference type="ARBA" id="ARBA00000677"/>
    </source>
</evidence>
<dbReference type="NCBIfam" id="TIGR02227">
    <property type="entry name" value="sigpep_I_bact"/>
    <property type="match status" value="1"/>
</dbReference>
<evidence type="ECO:0000256" key="7">
    <source>
        <dbReference type="PIRSR" id="PIRSR600223-1"/>
    </source>
</evidence>
<evidence type="ECO:0000256" key="2">
    <source>
        <dbReference type="ARBA" id="ARBA00009370"/>
    </source>
</evidence>
<dbReference type="InterPro" id="IPR019756">
    <property type="entry name" value="Pept_S26A_signal_pept_1_Ser-AS"/>
</dbReference>
<evidence type="ECO:0000313" key="10">
    <source>
        <dbReference type="EMBL" id="MBC8209087.1"/>
    </source>
</evidence>
<dbReference type="Proteomes" id="UP000599024">
    <property type="component" value="Unassembled WGS sequence"/>
</dbReference>
<dbReference type="EMBL" id="JACNLK010000076">
    <property type="protein sequence ID" value="MBC8209087.1"/>
    <property type="molecule type" value="Genomic_DNA"/>
</dbReference>
<dbReference type="CDD" id="cd06530">
    <property type="entry name" value="S26_SPase_I"/>
    <property type="match status" value="1"/>
</dbReference>
<dbReference type="GO" id="GO:0009003">
    <property type="term" value="F:signal peptidase activity"/>
    <property type="evidence" value="ECO:0007669"/>
    <property type="project" value="UniProtKB-EC"/>
</dbReference>
<dbReference type="InterPro" id="IPR036286">
    <property type="entry name" value="LexA/Signal_pep-like_sf"/>
</dbReference>
<dbReference type="PANTHER" id="PTHR43390:SF1">
    <property type="entry name" value="CHLOROPLAST PROCESSING PEPTIDASE"/>
    <property type="match status" value="1"/>
</dbReference>
<evidence type="ECO:0000256" key="4">
    <source>
        <dbReference type="ARBA" id="ARBA00019232"/>
    </source>
</evidence>
<gene>
    <name evidence="10" type="primary">lepB</name>
    <name evidence="10" type="ORF">H8E79_07975</name>
</gene>
<sequence length="213" mass="24337">MAAKQKKNTVREYTEAIVIAVLLAVVIRTFVVQAFKIPSGSMLPTLQIGDHLLVSKFVYGLRLPATGTRLIPWKDPARGDVVVFRFPENRSIDYIKRVVGVAGDRVEIRNKQLFINGKRVEDSHAHFTNSPVMPASVGPRDNFGPVLVPQGNIFVMGDNRDNSYDGRFWGFVEERDILGKAFVLYWSWDIDRPLFSLDRLQSIRWTRLGDWIY</sequence>
<dbReference type="PANTHER" id="PTHR43390">
    <property type="entry name" value="SIGNAL PEPTIDASE I"/>
    <property type="match status" value="1"/>
</dbReference>
<dbReference type="AlphaFoldDB" id="A0A8J6N8Y6"/>
<evidence type="ECO:0000256" key="8">
    <source>
        <dbReference type="RuleBase" id="RU362042"/>
    </source>
</evidence>
<dbReference type="InterPro" id="IPR019758">
    <property type="entry name" value="Pept_S26A_signal_pept_1_CS"/>
</dbReference>
<feature type="active site" evidence="7">
    <location>
        <position position="96"/>
    </location>
</feature>
<dbReference type="GO" id="GO:0004252">
    <property type="term" value="F:serine-type endopeptidase activity"/>
    <property type="evidence" value="ECO:0007669"/>
    <property type="project" value="InterPro"/>
</dbReference>
<evidence type="ECO:0000313" key="11">
    <source>
        <dbReference type="Proteomes" id="UP000599024"/>
    </source>
</evidence>
<protein>
    <recommendedName>
        <fullName evidence="4 8">Signal peptidase I</fullName>
        <ecNumber evidence="3 8">3.4.21.89</ecNumber>
    </recommendedName>
</protein>
<evidence type="ECO:0000259" key="9">
    <source>
        <dbReference type="Pfam" id="PF10502"/>
    </source>
</evidence>
<proteinExistence type="inferred from homology"/>
<dbReference type="GO" id="GO:0016020">
    <property type="term" value="C:membrane"/>
    <property type="evidence" value="ECO:0007669"/>
    <property type="project" value="UniProtKB-SubCell"/>
</dbReference>
<keyword evidence="5 8" id="KW-0645">Protease</keyword>
<name>A0A8J6N8Y6_9BACT</name>
<evidence type="ECO:0000256" key="3">
    <source>
        <dbReference type="ARBA" id="ARBA00013208"/>
    </source>
</evidence>
<organism evidence="10 11">
    <name type="scientific">Candidatus Desulfatifera sulfidica</name>
    <dbReference type="NCBI Taxonomy" id="2841691"/>
    <lineage>
        <taxon>Bacteria</taxon>
        <taxon>Pseudomonadati</taxon>
        <taxon>Thermodesulfobacteriota</taxon>
        <taxon>Desulfobulbia</taxon>
        <taxon>Desulfobulbales</taxon>
        <taxon>Desulfobulbaceae</taxon>
        <taxon>Candidatus Desulfatifera</taxon>
    </lineage>
</organism>
<evidence type="ECO:0000256" key="6">
    <source>
        <dbReference type="ARBA" id="ARBA00022801"/>
    </source>
</evidence>
<evidence type="ECO:0000256" key="5">
    <source>
        <dbReference type="ARBA" id="ARBA00022670"/>
    </source>
</evidence>
<comment type="catalytic activity">
    <reaction evidence="1 8">
        <text>Cleavage of hydrophobic, N-terminal signal or leader sequences from secreted and periplasmic proteins.</text>
        <dbReference type="EC" id="3.4.21.89"/>
    </reaction>
</comment>
<dbReference type="PROSITE" id="PS00501">
    <property type="entry name" value="SPASE_I_1"/>
    <property type="match status" value="1"/>
</dbReference>
<dbReference type="GO" id="GO:0006465">
    <property type="term" value="P:signal peptide processing"/>
    <property type="evidence" value="ECO:0007669"/>
    <property type="project" value="InterPro"/>
</dbReference>
<dbReference type="Pfam" id="PF10502">
    <property type="entry name" value="Peptidase_S26"/>
    <property type="match status" value="1"/>
</dbReference>
<dbReference type="SUPFAM" id="SSF51306">
    <property type="entry name" value="LexA/Signal peptidase"/>
    <property type="match status" value="1"/>
</dbReference>
<feature type="domain" description="Peptidase S26" evidence="9">
    <location>
        <begin position="11"/>
        <end position="186"/>
    </location>
</feature>
<feature type="active site" evidence="7">
    <location>
        <position position="41"/>
    </location>
</feature>
<dbReference type="PRINTS" id="PR00727">
    <property type="entry name" value="LEADERPTASE"/>
</dbReference>
<comment type="caution">
    <text evidence="10">The sequence shown here is derived from an EMBL/GenBank/DDBJ whole genome shotgun (WGS) entry which is preliminary data.</text>
</comment>
<accession>A0A8J6N8Y6</accession>
<comment type="similarity">
    <text evidence="2 8">Belongs to the peptidase S26 family.</text>
</comment>
<comment type="subcellular location">
    <subcellularLocation>
        <location evidence="8">Membrane</location>
        <topology evidence="8">Single-pass type II membrane protein</topology>
    </subcellularLocation>
</comment>
<dbReference type="EC" id="3.4.21.89" evidence="3 8"/>